<dbReference type="Pfam" id="PF08125">
    <property type="entry name" value="Mannitol_dh_C"/>
    <property type="match status" value="1"/>
</dbReference>
<keyword evidence="5 6" id="KW-0520">NAD</keyword>
<evidence type="ECO:0000256" key="4">
    <source>
        <dbReference type="ARBA" id="ARBA00023002"/>
    </source>
</evidence>
<feature type="domain" description="Mannitol dehydrogenase N-terminal" evidence="7">
    <location>
        <begin position="1"/>
        <end position="206"/>
    </location>
</feature>
<proteinExistence type="inferred from homology"/>
<dbReference type="SUPFAM" id="SSF48179">
    <property type="entry name" value="6-phosphogluconate dehydrogenase C-terminal domain-like"/>
    <property type="match status" value="1"/>
</dbReference>
<evidence type="ECO:0000256" key="1">
    <source>
        <dbReference type="ARBA" id="ARBA00006541"/>
    </source>
</evidence>
<comment type="similarity">
    <text evidence="1 6">Belongs to the mannitol dehydrogenase family.</text>
</comment>
<name>A0ABM8ZM57_9VIBR</name>
<dbReference type="InterPro" id="IPR013131">
    <property type="entry name" value="Mannitol_DH_N"/>
</dbReference>
<dbReference type="InterPro" id="IPR036291">
    <property type="entry name" value="NAD(P)-bd_dom_sf"/>
</dbReference>
<evidence type="ECO:0000313" key="10">
    <source>
        <dbReference type="Proteomes" id="UP000838160"/>
    </source>
</evidence>
<protein>
    <recommendedName>
        <fullName evidence="3 6">Mannitol-1-phosphate 5-dehydrogenase</fullName>
        <ecNumber evidence="2 6">1.1.1.17</ecNumber>
    </recommendedName>
</protein>
<dbReference type="Gene3D" id="1.10.1040.10">
    <property type="entry name" value="N-(1-d-carboxylethyl)-l-norvaline Dehydrogenase, domain 2"/>
    <property type="match status" value="1"/>
</dbReference>
<comment type="catalytic activity">
    <reaction evidence="6">
        <text>D-mannitol 1-phosphate + NAD(+) = beta-D-fructose 6-phosphate + NADH + H(+)</text>
        <dbReference type="Rhea" id="RHEA:19661"/>
        <dbReference type="ChEBI" id="CHEBI:15378"/>
        <dbReference type="ChEBI" id="CHEBI:57540"/>
        <dbReference type="ChEBI" id="CHEBI:57634"/>
        <dbReference type="ChEBI" id="CHEBI:57945"/>
        <dbReference type="ChEBI" id="CHEBI:61381"/>
        <dbReference type="EC" id="1.1.1.17"/>
    </reaction>
</comment>
<dbReference type="SUPFAM" id="SSF51735">
    <property type="entry name" value="NAD(P)-binding Rossmann-fold domains"/>
    <property type="match status" value="1"/>
</dbReference>
<evidence type="ECO:0000259" key="8">
    <source>
        <dbReference type="Pfam" id="PF08125"/>
    </source>
</evidence>
<dbReference type="NCBIfam" id="NF002647">
    <property type="entry name" value="PRK02318.1-3"/>
    <property type="match status" value="1"/>
</dbReference>
<dbReference type="PANTHER" id="PTHR30524">
    <property type="entry name" value="MANNITOL-1-PHOSPHATE 5-DEHYDROGENASE"/>
    <property type="match status" value="1"/>
</dbReference>
<dbReference type="HAMAP" id="MF_00196">
    <property type="entry name" value="Mannitol_dehydrog"/>
    <property type="match status" value="1"/>
</dbReference>
<gene>
    <name evidence="9" type="primary">mtlD_1</name>
    <name evidence="6" type="synonym">mtlD</name>
    <name evidence="9" type="ORF">VHP8226_02771</name>
</gene>
<dbReference type="InterPro" id="IPR013118">
    <property type="entry name" value="Mannitol_DH_C"/>
</dbReference>
<dbReference type="InterPro" id="IPR013328">
    <property type="entry name" value="6PGD_dom2"/>
</dbReference>
<dbReference type="NCBIfam" id="NF002650">
    <property type="entry name" value="PRK02318.2-2"/>
    <property type="match status" value="1"/>
</dbReference>
<dbReference type="Proteomes" id="UP000838160">
    <property type="component" value="Unassembled WGS sequence"/>
</dbReference>
<dbReference type="EC" id="1.1.1.17" evidence="2 6"/>
<dbReference type="Gene3D" id="3.40.50.720">
    <property type="entry name" value="NAD(P)-binding Rossmann-like Domain"/>
    <property type="match status" value="1"/>
</dbReference>
<keyword evidence="4 6" id="KW-0560">Oxidoreductase</keyword>
<dbReference type="InterPro" id="IPR008927">
    <property type="entry name" value="6-PGluconate_DH-like_C_sf"/>
</dbReference>
<sequence length="392" mass="42860">MKALHFGAGNIGRGFIGKLLADAGIHVTFADVNETVVNALIERHSYPVKIVGEDCLVETVNNVTAINSTSSDVIDLISQVDLVTTAVGPTVLKIIASAIAQGIEKRANVGSDQLDHDQLRNKQALNIIACENMVRGTSQLKQMVYEHLSAEGKAFADNHIGFVDSAVDRIVPPAEVGETDPLAVTVETFSEWIVDQTQFVGDIPDIAGMECTDNLMAFVERKLFTLNTGHLITAYLGVLAGHETIKESIEDTAIRADVTAAMQESGEVLIRRYGFEPEAHAAYIEKILGRFANPFLRDEVDRVGRQPIRKLSPQDRLIKPLNGTLEYDLPNAHLLKGIAAAFLYTNDDDPQAVELQAMFAEQGFDKTLAHYSELDPESEIVKLAHQAYLALK</sequence>
<feature type="binding site" evidence="6">
    <location>
        <begin position="3"/>
        <end position="14"/>
    </location>
    <ligand>
        <name>NAD(+)</name>
        <dbReference type="ChEBI" id="CHEBI:57540"/>
    </ligand>
</feature>
<evidence type="ECO:0000256" key="6">
    <source>
        <dbReference type="HAMAP-Rule" id="MF_00196"/>
    </source>
</evidence>
<dbReference type="Pfam" id="PF01232">
    <property type="entry name" value="Mannitol_dh"/>
    <property type="match status" value="1"/>
</dbReference>
<dbReference type="PROSITE" id="PS00974">
    <property type="entry name" value="MANNITOL_DHGENASE"/>
    <property type="match status" value="1"/>
</dbReference>
<dbReference type="InterPro" id="IPR023028">
    <property type="entry name" value="Mannitol_1_phos_5_DH"/>
</dbReference>
<dbReference type="RefSeq" id="WP_237485652.1">
    <property type="nucleotide sequence ID" value="NZ_CAKLCM010000003.1"/>
</dbReference>
<feature type="domain" description="Mannitol dehydrogenase C-terminal" evidence="8">
    <location>
        <begin position="214"/>
        <end position="391"/>
    </location>
</feature>
<dbReference type="NCBIfam" id="NF002652">
    <property type="entry name" value="PRK02318.2-5"/>
    <property type="match status" value="1"/>
</dbReference>
<dbReference type="PANTHER" id="PTHR30524:SF0">
    <property type="entry name" value="ALTRONATE OXIDOREDUCTASE-RELATED"/>
    <property type="match status" value="1"/>
</dbReference>
<organism evidence="9 10">
    <name type="scientific">Vibrio hippocampi</name>
    <dbReference type="NCBI Taxonomy" id="654686"/>
    <lineage>
        <taxon>Bacteria</taxon>
        <taxon>Pseudomonadati</taxon>
        <taxon>Pseudomonadota</taxon>
        <taxon>Gammaproteobacteria</taxon>
        <taxon>Vibrionales</taxon>
        <taxon>Vibrionaceae</taxon>
        <taxon>Vibrio</taxon>
    </lineage>
</organism>
<dbReference type="InterPro" id="IPR000669">
    <property type="entry name" value="Mannitol_DH"/>
</dbReference>
<evidence type="ECO:0000313" key="9">
    <source>
        <dbReference type="EMBL" id="CAH0528744.1"/>
    </source>
</evidence>
<dbReference type="GO" id="GO:0008926">
    <property type="term" value="F:mannitol-1-phosphate 5-dehydrogenase activity"/>
    <property type="evidence" value="ECO:0007669"/>
    <property type="project" value="UniProtKB-EC"/>
</dbReference>
<evidence type="ECO:0000256" key="5">
    <source>
        <dbReference type="ARBA" id="ARBA00023027"/>
    </source>
</evidence>
<evidence type="ECO:0000256" key="3">
    <source>
        <dbReference type="ARBA" id="ARBA00016219"/>
    </source>
</evidence>
<dbReference type="InterPro" id="IPR023027">
    <property type="entry name" value="Mannitol_DH_CS"/>
</dbReference>
<reference evidence="9" key="1">
    <citation type="submission" date="2021-12" db="EMBL/GenBank/DDBJ databases">
        <authorList>
            <person name="Rodrigo-Torres L."/>
            <person name="Arahal R. D."/>
            <person name="Lucena T."/>
        </authorList>
    </citation>
    <scope>NUCLEOTIDE SEQUENCE</scope>
    <source>
        <strain evidence="9">CECT 8226</strain>
    </source>
</reference>
<accession>A0ABM8ZM57</accession>
<keyword evidence="10" id="KW-1185">Reference proteome</keyword>
<evidence type="ECO:0000259" key="7">
    <source>
        <dbReference type="Pfam" id="PF01232"/>
    </source>
</evidence>
<comment type="caution">
    <text evidence="9">The sequence shown here is derived from an EMBL/GenBank/DDBJ whole genome shotgun (WGS) entry which is preliminary data.</text>
</comment>
<dbReference type="NCBIfam" id="NF002646">
    <property type="entry name" value="PRK02318.1-2"/>
    <property type="match status" value="1"/>
</dbReference>
<evidence type="ECO:0000256" key="2">
    <source>
        <dbReference type="ARBA" id="ARBA00012939"/>
    </source>
</evidence>
<dbReference type="EMBL" id="CAKLCM010000003">
    <property type="protein sequence ID" value="CAH0528744.1"/>
    <property type="molecule type" value="Genomic_DNA"/>
</dbReference>
<dbReference type="PRINTS" id="PR00084">
    <property type="entry name" value="MTLDHDRGNASE"/>
</dbReference>